<proteinExistence type="predicted"/>
<name>A0A212FNZ9_DANPL</name>
<keyword evidence="1" id="KW-0812">Transmembrane</keyword>
<dbReference type="EMBL" id="AGBW02004186">
    <property type="protein sequence ID" value="OWR55471.1"/>
    <property type="molecule type" value="Genomic_DNA"/>
</dbReference>
<comment type="caution">
    <text evidence="2">The sequence shown here is derived from an EMBL/GenBank/DDBJ whole genome shotgun (WGS) entry which is preliminary data.</text>
</comment>
<dbReference type="InParanoid" id="A0A212FNZ9"/>
<sequence length="72" mass="7755">MADSMGDVINNDEKYEPTAKELLEMLDTADLDEETRQSLRSLLGGDVPQFFGGTGSGTLLAITFAALIFSII</sequence>
<evidence type="ECO:0000256" key="1">
    <source>
        <dbReference type="SAM" id="Phobius"/>
    </source>
</evidence>
<dbReference type="Proteomes" id="UP000007151">
    <property type="component" value="Unassembled WGS sequence"/>
</dbReference>
<gene>
    <name evidence="2" type="ORF">KGM_213858A</name>
</gene>
<feature type="transmembrane region" description="Helical" evidence="1">
    <location>
        <begin position="50"/>
        <end position="71"/>
    </location>
</feature>
<keyword evidence="1" id="KW-1133">Transmembrane helix</keyword>
<organism evidence="2 3">
    <name type="scientific">Danaus plexippus plexippus</name>
    <dbReference type="NCBI Taxonomy" id="278856"/>
    <lineage>
        <taxon>Eukaryota</taxon>
        <taxon>Metazoa</taxon>
        <taxon>Ecdysozoa</taxon>
        <taxon>Arthropoda</taxon>
        <taxon>Hexapoda</taxon>
        <taxon>Insecta</taxon>
        <taxon>Pterygota</taxon>
        <taxon>Neoptera</taxon>
        <taxon>Endopterygota</taxon>
        <taxon>Lepidoptera</taxon>
        <taxon>Glossata</taxon>
        <taxon>Ditrysia</taxon>
        <taxon>Papilionoidea</taxon>
        <taxon>Nymphalidae</taxon>
        <taxon>Danainae</taxon>
        <taxon>Danaini</taxon>
        <taxon>Danaina</taxon>
        <taxon>Danaus</taxon>
        <taxon>Danaus</taxon>
    </lineage>
</organism>
<feature type="non-terminal residue" evidence="2">
    <location>
        <position position="72"/>
    </location>
</feature>
<keyword evidence="3" id="KW-1185">Reference proteome</keyword>
<evidence type="ECO:0000313" key="3">
    <source>
        <dbReference type="Proteomes" id="UP000007151"/>
    </source>
</evidence>
<keyword evidence="1" id="KW-0472">Membrane</keyword>
<protein>
    <submittedName>
        <fullName evidence="2">Uncharacterized protein</fullName>
    </submittedName>
</protein>
<accession>A0A212FNZ9</accession>
<dbReference type="KEGG" id="dpl:KGM_213858A"/>
<dbReference type="AlphaFoldDB" id="A0A212FNZ9"/>
<evidence type="ECO:0000313" key="2">
    <source>
        <dbReference type="EMBL" id="OWR55471.1"/>
    </source>
</evidence>
<reference evidence="2 3" key="1">
    <citation type="journal article" date="2011" name="Cell">
        <title>The monarch butterfly genome yields insights into long-distance migration.</title>
        <authorList>
            <person name="Zhan S."/>
            <person name="Merlin C."/>
            <person name="Boore J.L."/>
            <person name="Reppert S.M."/>
        </authorList>
    </citation>
    <scope>NUCLEOTIDE SEQUENCE [LARGE SCALE GENOMIC DNA]</scope>
    <source>
        <strain evidence="2">F-2</strain>
    </source>
</reference>